<proteinExistence type="predicted"/>
<dbReference type="EMBL" id="JAUEIF010000014">
    <property type="protein sequence ID" value="MDN0026266.1"/>
    <property type="molecule type" value="Genomic_DNA"/>
</dbReference>
<evidence type="ECO:0000313" key="1">
    <source>
        <dbReference type="EMBL" id="MDN0026266.1"/>
    </source>
</evidence>
<dbReference type="InterPro" id="IPR042095">
    <property type="entry name" value="SUMF_sf"/>
</dbReference>
<evidence type="ECO:0000313" key="2">
    <source>
        <dbReference type="Proteomes" id="UP001168478"/>
    </source>
</evidence>
<comment type="caution">
    <text evidence="1">The sequence shown here is derived from an EMBL/GenBank/DDBJ whole genome shotgun (WGS) entry which is preliminary data.</text>
</comment>
<reference evidence="1" key="2">
    <citation type="submission" date="2023-08" db="EMBL/GenBank/DDBJ databases">
        <title>Identification and characterization of horizontal gene transfer across gut microbiota members of farm animals based on homology search.</title>
        <authorList>
            <person name="Schwarzerova J."/>
            <person name="Nykrynova M."/>
            <person name="Jureckova K."/>
            <person name="Cejkova D."/>
            <person name="Rychlik I."/>
        </authorList>
    </citation>
    <scope>NUCLEOTIDE SEQUENCE</scope>
    <source>
        <strain evidence="1">ET15</strain>
    </source>
</reference>
<dbReference type="RefSeq" id="WP_289836614.1">
    <property type="nucleotide sequence ID" value="NZ_JAUEIF010000014.1"/>
</dbReference>
<reference evidence="1" key="1">
    <citation type="submission" date="2023-06" db="EMBL/GenBank/DDBJ databases">
        <authorList>
            <person name="Zeman M."/>
            <person name="Kubasova T."/>
            <person name="Jahodarova E."/>
            <person name="Nykrynova M."/>
            <person name="Rychlik I."/>
        </authorList>
    </citation>
    <scope>NUCLEOTIDE SEQUENCE</scope>
    <source>
        <strain evidence="1">ET15</strain>
    </source>
</reference>
<dbReference type="AlphaFoldDB" id="A0AAW7JWW9"/>
<protein>
    <submittedName>
        <fullName evidence="1">Uncharacterized protein</fullName>
    </submittedName>
</protein>
<organism evidence="1 2">
    <name type="scientific">Leyella lascolaii</name>
    <dbReference type="NCBI Taxonomy" id="1776379"/>
    <lineage>
        <taxon>Bacteria</taxon>
        <taxon>Pseudomonadati</taxon>
        <taxon>Bacteroidota</taxon>
        <taxon>Bacteroidia</taxon>
        <taxon>Bacteroidales</taxon>
        <taxon>Prevotellaceae</taxon>
        <taxon>Leyella</taxon>
    </lineage>
</organism>
<dbReference type="Gene3D" id="3.90.1580.10">
    <property type="entry name" value="paralog of FGE (formylglycine-generating enzyme)"/>
    <property type="match status" value="1"/>
</dbReference>
<sequence length="488" mass="53920">MGLIIGVGSTKPTFAYDYYYGIEWDATVSNPHPTRIGKMELHQSLPLQSLIRRCILKDNGEVNYYLHANDSTKRDTGAAANLTGADGQYMDELPDMYVRFETDGDKSRHLQSTEPLPGFKLWRKDYVSAVEATVQRSTQTLCAVVNKDADYRGGNNNANCDGTYRSQLGMPATVISLTNFRTYARKRGTTEWNCNLYQTHKKLWWLFAVEYCTFNSQEAFNAELTEDGYHQGGLGSGVTTLNSTKWSNFNGYYPFVPCGTTNSLGNKTGYVEFTMPFEYDASGEANYKGEYSAATAYTTGQYVSQGDLLYTCKANAAAGTALTNTTYFTPVTRTVVQVPSYRGVENPFGHIWKWTDGCKCLIQSEADGGLSEFYVCDDPAAFTSSGTTNYELRGNLPRKEGYVKKMILGEDGEIMPLEVGAGSTTYFCDYFYTNIPASGVSERGVLFGGNANYGASAGFVYADTHYAATYTNASFGSRLCFYPQIEAA</sequence>
<dbReference type="SUPFAM" id="SSF56436">
    <property type="entry name" value="C-type lectin-like"/>
    <property type="match status" value="1"/>
</dbReference>
<dbReference type="Proteomes" id="UP001168478">
    <property type="component" value="Unassembled WGS sequence"/>
</dbReference>
<name>A0AAW7JWW9_9BACT</name>
<gene>
    <name evidence="1" type="ORF">QVN84_12175</name>
</gene>
<accession>A0AAW7JWW9</accession>
<dbReference type="InterPro" id="IPR016187">
    <property type="entry name" value="CTDL_fold"/>
</dbReference>